<dbReference type="Proteomes" id="UP001056539">
    <property type="component" value="Chromosome"/>
</dbReference>
<dbReference type="KEGG" id="taqu:KDW03_10305"/>
<dbReference type="EMBL" id="CP073355">
    <property type="protein sequence ID" value="URA09861.1"/>
    <property type="molecule type" value="Genomic_DNA"/>
</dbReference>
<proteinExistence type="predicted"/>
<reference evidence="1" key="2">
    <citation type="submission" date="2022-06" db="EMBL/GenBank/DDBJ databases">
        <title>Thermospira aquatica gen. nov., sp. nov.</title>
        <authorList>
            <person name="Ben Ali Gam Z."/>
            <person name="Labat M."/>
        </authorList>
    </citation>
    <scope>NUCLEOTIDE SEQUENCE</scope>
    <source>
        <strain evidence="1">F1F22</strain>
    </source>
</reference>
<dbReference type="PROSITE" id="PS51257">
    <property type="entry name" value="PROKAR_LIPOPROTEIN"/>
    <property type="match status" value="1"/>
</dbReference>
<name>A0AAX3BC51_9SPIR</name>
<evidence type="ECO:0000313" key="1">
    <source>
        <dbReference type="EMBL" id="URA09861.1"/>
    </source>
</evidence>
<sequence>MKRMYGLFIVLLVLTGSFFSCQKKVKPEQLQPEEPQISAEEEAKIKLIINFDGKWQRGTRAVIVITGKKGRIVAKNGAEIPITVHYLNEKTVKIVEEDYNVQYLINWLPKKIAQQLVQTKALRAYSILEIIDENTLKGKVYGWNVVHDEDVVQDIQPYISAEEWKRIP</sequence>
<dbReference type="RefSeq" id="WP_271434993.1">
    <property type="nucleotide sequence ID" value="NZ_CP073355.1"/>
</dbReference>
<dbReference type="AlphaFoldDB" id="A0AAX3BC51"/>
<gene>
    <name evidence="1" type="ORF">KDW03_10305</name>
</gene>
<reference evidence="1" key="1">
    <citation type="submission" date="2021-04" db="EMBL/GenBank/DDBJ databases">
        <authorList>
            <person name="Postec A."/>
        </authorList>
    </citation>
    <scope>NUCLEOTIDE SEQUENCE</scope>
    <source>
        <strain evidence="1">F1F22</strain>
    </source>
</reference>
<organism evidence="1 2">
    <name type="scientific">Thermospira aquatica</name>
    <dbReference type="NCBI Taxonomy" id="2828656"/>
    <lineage>
        <taxon>Bacteria</taxon>
        <taxon>Pseudomonadati</taxon>
        <taxon>Spirochaetota</taxon>
        <taxon>Spirochaetia</taxon>
        <taxon>Brevinematales</taxon>
        <taxon>Thermospiraceae</taxon>
        <taxon>Thermospira</taxon>
    </lineage>
</organism>
<protein>
    <recommendedName>
        <fullName evidence="3">DUF3221 domain-containing protein</fullName>
    </recommendedName>
</protein>
<keyword evidence="2" id="KW-1185">Reference proteome</keyword>
<accession>A0AAX3BC51</accession>
<evidence type="ECO:0000313" key="2">
    <source>
        <dbReference type="Proteomes" id="UP001056539"/>
    </source>
</evidence>
<evidence type="ECO:0008006" key="3">
    <source>
        <dbReference type="Google" id="ProtNLM"/>
    </source>
</evidence>